<protein>
    <recommendedName>
        <fullName evidence="4">Peptidase M23</fullName>
    </recommendedName>
</protein>
<evidence type="ECO:0000256" key="1">
    <source>
        <dbReference type="SAM" id="SignalP"/>
    </source>
</evidence>
<evidence type="ECO:0000313" key="2">
    <source>
        <dbReference type="EMBL" id="RSM37181.1"/>
    </source>
</evidence>
<dbReference type="RefSeq" id="WP_026468383.1">
    <property type="nucleotide sequence ID" value="NZ_QHHU01000073.1"/>
</dbReference>
<comment type="caution">
    <text evidence="2">The sequence shown here is derived from an EMBL/GenBank/DDBJ whole genome shotgun (WGS) entry which is preliminary data.</text>
</comment>
<evidence type="ECO:0000313" key="3">
    <source>
        <dbReference type="Proteomes" id="UP000286716"/>
    </source>
</evidence>
<accession>A0A428W270</accession>
<feature type="chain" id="PRO_5039335357" description="Peptidase M23" evidence="1">
    <location>
        <begin position="26"/>
        <end position="142"/>
    </location>
</feature>
<sequence length="142" mass="14694">MGTAGKRLVRVLLATGGAVALLATAAPAAGAAVARNGICETDEFCLYYGPGLTGSVSDFSGSIPNYGDTQPDCYEFKGPGAGQGLCVKNNARSAKNNTRRYVVKVYYNSRYGGANFTYNPGGAGDLGALSRQNASHLFEPVS</sequence>
<dbReference type="EMBL" id="QHHU01000073">
    <property type="protein sequence ID" value="RSM37181.1"/>
    <property type="molecule type" value="Genomic_DNA"/>
</dbReference>
<gene>
    <name evidence="2" type="ORF">DMA12_37765</name>
</gene>
<dbReference type="Pfam" id="PF03995">
    <property type="entry name" value="Inhibitor_I36"/>
    <property type="match status" value="1"/>
</dbReference>
<reference evidence="2 3" key="1">
    <citation type="submission" date="2018-05" db="EMBL/GenBank/DDBJ databases">
        <title>Evolution of GPA BGCs.</title>
        <authorList>
            <person name="Waglechner N."/>
            <person name="Wright G.D."/>
        </authorList>
    </citation>
    <scope>NUCLEOTIDE SEQUENCE [LARGE SCALE GENOMIC DNA]</scope>
    <source>
        <strain evidence="2 3">DSM 5908</strain>
    </source>
</reference>
<dbReference type="AlphaFoldDB" id="A0A428W270"/>
<evidence type="ECO:0008006" key="4">
    <source>
        <dbReference type="Google" id="ProtNLM"/>
    </source>
</evidence>
<keyword evidence="1" id="KW-0732">Signal</keyword>
<dbReference type="Proteomes" id="UP000286716">
    <property type="component" value="Unassembled WGS sequence"/>
</dbReference>
<feature type="signal peptide" evidence="1">
    <location>
        <begin position="1"/>
        <end position="25"/>
    </location>
</feature>
<dbReference type="OrthoDB" id="2677885at2"/>
<organism evidence="2 3">
    <name type="scientific">Amycolatopsis balhimycina DSM 5908</name>
    <dbReference type="NCBI Taxonomy" id="1081091"/>
    <lineage>
        <taxon>Bacteria</taxon>
        <taxon>Bacillati</taxon>
        <taxon>Actinomycetota</taxon>
        <taxon>Actinomycetes</taxon>
        <taxon>Pseudonocardiales</taxon>
        <taxon>Pseudonocardiaceae</taxon>
        <taxon>Amycolatopsis</taxon>
    </lineage>
</organism>
<keyword evidence="3" id="KW-1185">Reference proteome</keyword>
<name>A0A428W270_AMYBA</name>
<proteinExistence type="predicted"/>